<evidence type="ECO:0000313" key="3">
    <source>
        <dbReference type="Proteomes" id="UP000234275"/>
    </source>
</evidence>
<comment type="caution">
    <text evidence="2">The sequence shown here is derived from an EMBL/GenBank/DDBJ whole genome shotgun (WGS) entry which is preliminary data.</text>
</comment>
<dbReference type="OrthoDB" id="5412936at2759"/>
<feature type="compositionally biased region" description="Polar residues" evidence="1">
    <location>
        <begin position="1"/>
        <end position="24"/>
    </location>
</feature>
<reference evidence="2 3" key="1">
    <citation type="submission" date="2016-12" db="EMBL/GenBank/DDBJ databases">
        <title>The genomes of Aspergillus section Nigri reveals drivers in fungal speciation.</title>
        <authorList>
            <consortium name="DOE Joint Genome Institute"/>
            <person name="Vesth T.C."/>
            <person name="Nybo J."/>
            <person name="Theobald S."/>
            <person name="Brandl J."/>
            <person name="Frisvad J.C."/>
            <person name="Nielsen K.F."/>
            <person name="Lyhne E.K."/>
            <person name="Kogle M.E."/>
            <person name="Kuo A."/>
            <person name="Riley R."/>
            <person name="Clum A."/>
            <person name="Nolan M."/>
            <person name="Lipzen A."/>
            <person name="Salamov A."/>
            <person name="Henrissat B."/>
            <person name="Wiebenga A."/>
            <person name="De Vries R.P."/>
            <person name="Grigoriev I.V."/>
            <person name="Mortensen U.H."/>
            <person name="Andersen M.R."/>
            <person name="Baker S.E."/>
        </authorList>
    </citation>
    <scope>NUCLEOTIDE SEQUENCE [LARGE SCALE GENOMIC DNA]</scope>
    <source>
        <strain evidence="2 3">IBT 23096</strain>
    </source>
</reference>
<dbReference type="RefSeq" id="XP_024704715.1">
    <property type="nucleotide sequence ID" value="XM_024854085.1"/>
</dbReference>
<organism evidence="2 3">
    <name type="scientific">Aspergillus steynii IBT 23096</name>
    <dbReference type="NCBI Taxonomy" id="1392250"/>
    <lineage>
        <taxon>Eukaryota</taxon>
        <taxon>Fungi</taxon>
        <taxon>Dikarya</taxon>
        <taxon>Ascomycota</taxon>
        <taxon>Pezizomycotina</taxon>
        <taxon>Eurotiomycetes</taxon>
        <taxon>Eurotiomycetidae</taxon>
        <taxon>Eurotiales</taxon>
        <taxon>Aspergillaceae</taxon>
        <taxon>Aspergillus</taxon>
        <taxon>Aspergillus subgen. Circumdati</taxon>
    </lineage>
</organism>
<gene>
    <name evidence="2" type="ORF">P170DRAFT_495390</name>
</gene>
<dbReference type="GeneID" id="36561790"/>
<dbReference type="AlphaFoldDB" id="A0A2I2G9A1"/>
<feature type="compositionally biased region" description="Basic and acidic residues" evidence="1">
    <location>
        <begin position="25"/>
        <end position="36"/>
    </location>
</feature>
<dbReference type="STRING" id="1392250.A0A2I2G9A1"/>
<name>A0A2I2G9A1_9EURO</name>
<evidence type="ECO:0000313" key="2">
    <source>
        <dbReference type="EMBL" id="PLB49413.1"/>
    </source>
</evidence>
<feature type="region of interest" description="Disordered" evidence="1">
    <location>
        <begin position="1"/>
        <end position="36"/>
    </location>
</feature>
<dbReference type="Proteomes" id="UP000234275">
    <property type="component" value="Unassembled WGS sequence"/>
</dbReference>
<proteinExistence type="predicted"/>
<sequence>MKYQQQNEWSRTSLDTRRGQTIHQKSQESIEPRVESENYTPESLITGSHAGPVLTVRSVGDKKPRTGRDAFLGEPEGIPLNLDKLGPVDHIFLLDHLIGIVCERFQERYGQSLASLRGLGGMPETSSNSGVYMHILWRQNDPERVWLYVGQASKLLERIACHNDPWYRRTRPSLHYHVWGAYEDIRSTFVTLISRDSITCEADRCLLNIQEMWMACLFQTLTPKHLDEYLPPTARKLWSGRHLNVVPPIWQGFTGDNHVSAEAAGGRQTFSDLILSPDPAIREWARDMRDTFNELRNSPDPLLREYYYLNMFRNRKLAEEAIVKRKLNNVQKYLSMGVWRTITGSDSSQGAHLITCSNFIFTVSRHLQLGVHVGDRVQMQFYLTETPNPRAYARGALLTDPASRLAVSIKGRGSRGDFHVWLSNRAELVVMKMNSLVDALEGFTLNESKTFRRRWYVKREPGSSERTVIYT</sequence>
<accession>A0A2I2G9A1</accession>
<dbReference type="EMBL" id="MSFO01000004">
    <property type="protein sequence ID" value="PLB49413.1"/>
    <property type="molecule type" value="Genomic_DNA"/>
</dbReference>
<keyword evidence="3" id="KW-1185">Reference proteome</keyword>
<evidence type="ECO:0008006" key="4">
    <source>
        <dbReference type="Google" id="ProtNLM"/>
    </source>
</evidence>
<protein>
    <recommendedName>
        <fullName evidence="4">GIY-YIG domain-containing protein</fullName>
    </recommendedName>
</protein>
<evidence type="ECO:0000256" key="1">
    <source>
        <dbReference type="SAM" id="MobiDB-lite"/>
    </source>
</evidence>
<dbReference type="VEuPathDB" id="FungiDB:P170DRAFT_495390"/>